<organism evidence="10">
    <name type="scientific">Oryza sativa</name>
    <name type="common">Rice</name>
    <dbReference type="NCBI Taxonomy" id="4530"/>
    <lineage>
        <taxon>Eukaryota</taxon>
        <taxon>Viridiplantae</taxon>
        <taxon>Streptophyta</taxon>
        <taxon>Embryophyta</taxon>
        <taxon>Tracheophyta</taxon>
        <taxon>Spermatophyta</taxon>
        <taxon>Magnoliopsida</taxon>
        <taxon>Liliopsida</taxon>
        <taxon>Poales</taxon>
        <taxon>Poaceae</taxon>
        <taxon>BOP clade</taxon>
        <taxon>Oryzoideae</taxon>
        <taxon>Oryzeae</taxon>
        <taxon>Oryzinae</taxon>
        <taxon>Oryza</taxon>
    </lineage>
</organism>
<feature type="domain" description="SWIM-type" evidence="9">
    <location>
        <begin position="622"/>
        <end position="658"/>
    </location>
</feature>
<accession>Q01KX7</accession>
<dbReference type="PANTHER" id="PTHR31669">
    <property type="entry name" value="PROTEIN FAR1-RELATED SEQUENCE 10-RELATED"/>
    <property type="match status" value="1"/>
</dbReference>
<dbReference type="InterPro" id="IPR007527">
    <property type="entry name" value="Znf_SWIM"/>
</dbReference>
<evidence type="ECO:0000256" key="3">
    <source>
        <dbReference type="ARBA" id="ARBA00022771"/>
    </source>
</evidence>
<protein>
    <recommendedName>
        <fullName evidence="6">Protein FAR1-RELATED SEQUENCE</fullName>
    </recommendedName>
</protein>
<comment type="similarity">
    <text evidence="1 6">Belongs to the FHY3/FAR1 family.</text>
</comment>
<evidence type="ECO:0000313" key="10">
    <source>
        <dbReference type="EMBL" id="CAH66594.1"/>
    </source>
</evidence>
<dbReference type="GO" id="GO:0008270">
    <property type="term" value="F:zinc ion binding"/>
    <property type="evidence" value="ECO:0007669"/>
    <property type="project" value="UniProtKB-UniRule"/>
</dbReference>
<dbReference type="InterPro" id="IPR004330">
    <property type="entry name" value="FAR1_DNA_bnd_dom"/>
</dbReference>
<dbReference type="Pfam" id="PF10551">
    <property type="entry name" value="MULE"/>
    <property type="match status" value="1"/>
</dbReference>
<dbReference type="InterPro" id="IPR018289">
    <property type="entry name" value="MULE_transposase_dom"/>
</dbReference>
<dbReference type="SMART" id="SM00575">
    <property type="entry name" value="ZnF_PMZ"/>
    <property type="match status" value="1"/>
</dbReference>
<dbReference type="AlphaFoldDB" id="Q01KX7"/>
<evidence type="ECO:0000256" key="1">
    <source>
        <dbReference type="ARBA" id="ARBA00005889"/>
    </source>
</evidence>
<evidence type="ECO:0000256" key="7">
    <source>
        <dbReference type="SAM" id="Coils"/>
    </source>
</evidence>
<feature type="compositionally biased region" description="Basic and acidic residues" evidence="8">
    <location>
        <begin position="16"/>
        <end position="27"/>
    </location>
</feature>
<feature type="compositionally biased region" description="Polar residues" evidence="8">
    <location>
        <begin position="35"/>
        <end position="51"/>
    </location>
</feature>
<feature type="coiled-coil region" evidence="7">
    <location>
        <begin position="825"/>
        <end position="852"/>
    </location>
</feature>
<evidence type="ECO:0000256" key="6">
    <source>
        <dbReference type="RuleBase" id="RU367018"/>
    </source>
</evidence>
<keyword evidence="2 6" id="KW-0479">Metal-binding</keyword>
<dbReference type="PANTHER" id="PTHR31669:SF276">
    <property type="entry name" value="PROTEIN FAR1-RELATED SEQUENCE"/>
    <property type="match status" value="1"/>
</dbReference>
<dbReference type="InterPro" id="IPR006564">
    <property type="entry name" value="Znf_PMZ"/>
</dbReference>
<evidence type="ECO:0000256" key="4">
    <source>
        <dbReference type="ARBA" id="ARBA00022833"/>
    </source>
</evidence>
<dbReference type="InterPro" id="IPR031052">
    <property type="entry name" value="FHY3/FAR1"/>
</dbReference>
<reference evidence="10" key="2">
    <citation type="submission" date="2004-10" db="EMBL/GenBank/DDBJ databases">
        <title>Chromosome-wide comparison between domesticated rice subspecies indica and japonica.</title>
        <authorList>
            <person name="Han B."/>
        </authorList>
    </citation>
    <scope>NUCLEOTIDE SEQUENCE</scope>
</reference>
<evidence type="ECO:0000256" key="2">
    <source>
        <dbReference type="ARBA" id="ARBA00022723"/>
    </source>
</evidence>
<feature type="region of interest" description="Disordered" evidence="8">
    <location>
        <begin position="739"/>
        <end position="812"/>
    </location>
</feature>
<dbReference type="PROSITE" id="PS50966">
    <property type="entry name" value="ZF_SWIM"/>
    <property type="match status" value="1"/>
</dbReference>
<dbReference type="GO" id="GO:0005634">
    <property type="term" value="C:nucleus"/>
    <property type="evidence" value="ECO:0007669"/>
    <property type="project" value="UniProtKB-SubCell"/>
</dbReference>
<keyword evidence="3 5" id="KW-0863">Zinc-finger</keyword>
<keyword evidence="4 6" id="KW-0862">Zinc</keyword>
<evidence type="ECO:0000259" key="9">
    <source>
        <dbReference type="PROSITE" id="PS50966"/>
    </source>
</evidence>
<feature type="compositionally biased region" description="Acidic residues" evidence="8">
    <location>
        <begin position="767"/>
        <end position="789"/>
    </location>
</feature>
<reference evidence="10" key="1">
    <citation type="journal article" date="2002" name="Nature">
        <title>Sequence and analysis of rice chromosome 4.</title>
        <authorList>
            <person name="Feng Q."/>
            <person name="Zhang Y."/>
            <person name="Hao P."/>
            <person name="Wang S."/>
            <person name="Fu G."/>
            <person name="Huang Y."/>
            <person name="Li Y."/>
            <person name="Zhu J."/>
            <person name="Liu Y."/>
            <person name="Hu X."/>
            <person name="Jia P."/>
            <person name="Zhang Y."/>
            <person name="Zhao Q."/>
            <person name="Ying K."/>
            <person name="Yu S."/>
            <person name="Tang Y."/>
            <person name="Weng Q."/>
            <person name="Zhang L."/>
            <person name="Lu Y."/>
            <person name="Mu J."/>
            <person name="Lu Y."/>
            <person name="Zhang L.S."/>
            <person name="Yu Z."/>
            <person name="Fan D."/>
            <person name="Liu X."/>
            <person name="Lu T."/>
            <person name="Li C."/>
            <person name="Wu Y."/>
            <person name="Sun T."/>
            <person name="Lei H."/>
            <person name="Li T."/>
            <person name="Hu H."/>
            <person name="Guan J."/>
            <person name="Wu M."/>
            <person name="Zhang R."/>
            <person name="Zhou B."/>
            <person name="Chen Z."/>
            <person name="Chen L."/>
            <person name="Jin Z."/>
            <person name="Wang R."/>
            <person name="Yin H."/>
            <person name="Cai Z."/>
            <person name="Ren S."/>
            <person name="Lv G."/>
            <person name="Gu W."/>
            <person name="Zhu G."/>
            <person name="Tu Y."/>
            <person name="Jia J."/>
            <person name="Zhang Y."/>
            <person name="Chen J."/>
            <person name="Kang H."/>
            <person name="Chen X."/>
            <person name="Shao C."/>
            <person name="Sun Y."/>
            <person name="Hu Q."/>
            <person name="Zhang X."/>
            <person name="Zhang W."/>
            <person name="Wang L."/>
            <person name="Ding C."/>
            <person name="Sheng H."/>
            <person name="Gu J."/>
            <person name="Chen S."/>
            <person name="Ni L."/>
            <person name="Zhu F."/>
            <person name="Chen W."/>
            <person name="Lan L."/>
            <person name="Lai Y."/>
            <person name="Cheng Z."/>
            <person name="Gu M."/>
            <person name="Jiang J."/>
            <person name="Li J."/>
            <person name="Hong G."/>
            <person name="Xue Y."/>
            <person name="Han B."/>
        </authorList>
    </citation>
    <scope>NUCLEOTIDE SEQUENCE</scope>
</reference>
<dbReference type="Pfam" id="PF04434">
    <property type="entry name" value="SWIM"/>
    <property type="match status" value="1"/>
</dbReference>
<feature type="compositionally biased region" description="Basic residues" evidence="8">
    <location>
        <begin position="800"/>
        <end position="812"/>
    </location>
</feature>
<evidence type="ECO:0000256" key="8">
    <source>
        <dbReference type="SAM" id="MobiDB-lite"/>
    </source>
</evidence>
<feature type="region of interest" description="Disordered" evidence="8">
    <location>
        <begin position="1"/>
        <end position="79"/>
    </location>
</feature>
<sequence length="885" mass="101560">MDKQVKNHRPSVGTDGSREILMDERNPTMDIVDGISQSVHDSQPDGGQSSRVAMEEDVPSRVGSHDSGHGIPETRNWVPSLDWTEGNPYEKEGAGIPMERMVVDNVDSSAVIPPEYADPQILTPMLGQRFKTERDAYNFYNVYAVSKGFGIRLDKDRMNTEKQRTMRQICCSHQGRNPKTKKPSVRIGCPAMMKINRSGAGSGWSVTKVVSAHNHPMKKSVGVTKNYQSHNQIDEGTRGIIEEMVDSSMSLTNMYGMLSGMHGGPSMVPFTRKAMDRLAYAIRRDESSDDMPKTLDVLKDLPKRSKNFFYSIQVDEACRVKNIFWSHAVSRLNFEHFGDVITFDTTYQTNKYNMPFAPFVGVNNHFQSTFFGCALLREETEESFTWLFNTFKECMNGKVPIGILTDNCPSMAAAIRTVFPNTIHRVCKWHVLKKAKEFMGNIYSKRHTFKKAFHKVLTQTLTEEEFVAAWHKLIRDYNLEKSVYLRHIWDIRRKWAFVYFSHRFFAGMTTTQRSESANHVFKMFVSPSSSMNGFVKRYDRFFNEKLQKEDSEEFQTSNDKVEIKTRSPIEIHASQVYTRAVFQLFSEELTDSLSYMVKPGEDESTVQVVRMNSQESFLRKEYQVSCDLEREEFSCVCKMFEHKGILCSHILRVLVQYGLSRIPERYILKRWTKDARDTIPPHLHGYKDDVDASQSRSYRHVMLNRKTVEVAKIANKDVQTFKMAMTVMNKLLEDMKNQLSLDDGDNSREAPKRAARHKSRSTVLTEDGNEEVGGGDEDSEYDVPSEDEGGNLTADILPPLKKKSRGRPKVNRYKSGGEVASLKRRKEVGIEKKNTTNECESVEEENQVIDHEDEVPFPRRFCHTCHEAGHNSRTCGRTSTYKRKL</sequence>
<name>Q01KX7_ORYSA</name>
<proteinExistence type="inferred from homology"/>
<dbReference type="EMBL" id="CR855119">
    <property type="protein sequence ID" value="CAH66594.1"/>
    <property type="molecule type" value="Genomic_DNA"/>
</dbReference>
<dbReference type="Pfam" id="PF03101">
    <property type="entry name" value="FAR1"/>
    <property type="match status" value="1"/>
</dbReference>
<comment type="subcellular location">
    <subcellularLocation>
        <location evidence="6">Nucleus</location>
    </subcellularLocation>
</comment>
<keyword evidence="7" id="KW-0175">Coiled coil</keyword>
<keyword evidence="6" id="KW-0539">Nucleus</keyword>
<evidence type="ECO:0000256" key="5">
    <source>
        <dbReference type="PROSITE-ProRule" id="PRU00325"/>
    </source>
</evidence>
<comment type="function">
    <text evidence="6">Putative transcription activator involved in regulating light control of development.</text>
</comment>
<dbReference type="GO" id="GO:0006355">
    <property type="term" value="P:regulation of DNA-templated transcription"/>
    <property type="evidence" value="ECO:0007669"/>
    <property type="project" value="UniProtKB-UniRule"/>
</dbReference>
<gene>
    <name evidence="10" type="primary">OSIGBa0092G14.5</name>
</gene>